<dbReference type="RefSeq" id="WP_240323186.1">
    <property type="nucleotide sequence ID" value="NZ_CP091196.1"/>
</dbReference>
<proteinExistence type="predicted"/>
<keyword evidence="3" id="KW-1185">Reference proteome</keyword>
<sequence>MRLSTTVPSGIPATVAMEPDITIAAARLAWRSGTMRIAMLTPIAQNTPLANPITSTASSADSRTRRSARRVQATRNGTPSPADTPCRVTISPATPTVTPRPGGLPG</sequence>
<evidence type="ECO:0000313" key="2">
    <source>
        <dbReference type="EMBL" id="UQS26784.1"/>
    </source>
</evidence>
<dbReference type="Proteomes" id="UP000830158">
    <property type="component" value="Chromosome"/>
</dbReference>
<dbReference type="EMBL" id="CP091196">
    <property type="protein sequence ID" value="UQS26784.1"/>
    <property type="molecule type" value="Genomic_DNA"/>
</dbReference>
<evidence type="ECO:0000256" key="1">
    <source>
        <dbReference type="SAM" id="MobiDB-lite"/>
    </source>
</evidence>
<protein>
    <submittedName>
        <fullName evidence="2">Uncharacterized protein</fullName>
    </submittedName>
</protein>
<reference evidence="2" key="1">
    <citation type="submission" date="2022-01" db="EMBL/GenBank/DDBJ databases">
        <title>PSI-footprinting approach for the identification of protein synthesis inhibitor producers.</title>
        <authorList>
            <person name="Handel F."/>
            <person name="Kulik A."/>
            <person name="Wex K.W."/>
            <person name="Berscheid A."/>
            <person name="Saur J.S."/>
            <person name="Winkler A."/>
            <person name="Wibberg D."/>
            <person name="Kalinowski J."/>
            <person name="Broetz-Oesterhelt H."/>
            <person name="Mast Y."/>
        </authorList>
    </citation>
    <scope>NUCLEOTIDE SEQUENCE</scope>
    <source>
        <strain evidence="2">KNN 49.3e</strain>
    </source>
</reference>
<accession>A0ABY4P353</accession>
<feature type="region of interest" description="Disordered" evidence="1">
    <location>
        <begin position="47"/>
        <end position="106"/>
    </location>
</feature>
<evidence type="ECO:0000313" key="3">
    <source>
        <dbReference type="Proteomes" id="UP000830158"/>
    </source>
</evidence>
<gene>
    <name evidence="2" type="ORF">L1857_30245</name>
</gene>
<name>A0ABY4P353_9PSEU</name>
<organism evidence="2 3">
    <name type="scientific">Amycolatopsis thermalba</name>
    <dbReference type="NCBI Taxonomy" id="944492"/>
    <lineage>
        <taxon>Bacteria</taxon>
        <taxon>Bacillati</taxon>
        <taxon>Actinomycetota</taxon>
        <taxon>Actinomycetes</taxon>
        <taxon>Pseudonocardiales</taxon>
        <taxon>Pseudonocardiaceae</taxon>
        <taxon>Amycolatopsis</taxon>
    </lineage>
</organism>